<feature type="region of interest" description="Disordered" evidence="1">
    <location>
        <begin position="31"/>
        <end position="108"/>
    </location>
</feature>
<dbReference type="HOGENOM" id="CLU_047721_2_0_1"/>
<dbReference type="AlphaFoldDB" id="W9Y5F6"/>
<dbReference type="OrthoDB" id="5370011at2759"/>
<dbReference type="GeneID" id="19169226"/>
<dbReference type="Proteomes" id="UP000019478">
    <property type="component" value="Unassembled WGS sequence"/>
</dbReference>
<evidence type="ECO:0000256" key="1">
    <source>
        <dbReference type="SAM" id="MobiDB-lite"/>
    </source>
</evidence>
<proteinExistence type="predicted"/>
<dbReference type="EMBL" id="AMGY01000004">
    <property type="protein sequence ID" value="EXJ84441.1"/>
    <property type="molecule type" value="Genomic_DNA"/>
</dbReference>
<name>W9Y5F6_9EURO</name>
<comment type="caution">
    <text evidence="2">The sequence shown here is derived from an EMBL/GenBank/DDBJ whole genome shotgun (WGS) entry which is preliminary data.</text>
</comment>
<gene>
    <name evidence="2" type="ORF">A1O3_05109</name>
</gene>
<sequence length="276" mass="30302">MGCEETQPSKKEKKGLRQVWKRVKAVFKNKSKTPTEATITTHTIPSTVPAERSAPPQPESTPASKSVPATVRPPIIEVDDTTMGTSPVTLEPATPHALPSQLSTVSPDPQDEAPMQFGKAQAIFAKYNLELSQADWGIRPRQPHERVSKNIRMRVKYTCHNCATTFGHDRVCVGCQHRRCAQCIRYPPKKNRPREHPRERPTQPGPPQNLAAPPHAGAQGACHECRTGLEPGVQECPNCHHQICDRCLQEAAIPLDQPPANPVEATAAEERTTAPG</sequence>
<feature type="compositionally biased region" description="Low complexity" evidence="1">
    <location>
        <begin position="34"/>
        <end position="47"/>
    </location>
</feature>
<protein>
    <submittedName>
        <fullName evidence="2">Uncharacterized protein</fullName>
    </submittedName>
</protein>
<accession>W9Y5F6</accession>
<reference evidence="2 3" key="1">
    <citation type="submission" date="2013-03" db="EMBL/GenBank/DDBJ databases">
        <title>The Genome Sequence of Capronia epimyces CBS 606.96.</title>
        <authorList>
            <consortium name="The Broad Institute Genomics Platform"/>
            <person name="Cuomo C."/>
            <person name="de Hoog S."/>
            <person name="Gorbushina A."/>
            <person name="Walker B."/>
            <person name="Young S.K."/>
            <person name="Zeng Q."/>
            <person name="Gargeya S."/>
            <person name="Fitzgerald M."/>
            <person name="Haas B."/>
            <person name="Abouelleil A."/>
            <person name="Allen A.W."/>
            <person name="Alvarado L."/>
            <person name="Arachchi H.M."/>
            <person name="Berlin A.M."/>
            <person name="Chapman S.B."/>
            <person name="Gainer-Dewar J."/>
            <person name="Goldberg J."/>
            <person name="Griggs A."/>
            <person name="Gujja S."/>
            <person name="Hansen M."/>
            <person name="Howarth C."/>
            <person name="Imamovic A."/>
            <person name="Ireland A."/>
            <person name="Larimer J."/>
            <person name="McCowan C."/>
            <person name="Murphy C."/>
            <person name="Pearson M."/>
            <person name="Poon T.W."/>
            <person name="Priest M."/>
            <person name="Roberts A."/>
            <person name="Saif S."/>
            <person name="Shea T."/>
            <person name="Sisk P."/>
            <person name="Sykes S."/>
            <person name="Wortman J."/>
            <person name="Nusbaum C."/>
            <person name="Birren B."/>
        </authorList>
    </citation>
    <scope>NUCLEOTIDE SEQUENCE [LARGE SCALE GENOMIC DNA]</scope>
    <source>
        <strain evidence="2 3">CBS 606.96</strain>
    </source>
</reference>
<evidence type="ECO:0000313" key="3">
    <source>
        <dbReference type="Proteomes" id="UP000019478"/>
    </source>
</evidence>
<keyword evidence="3" id="KW-1185">Reference proteome</keyword>
<feature type="region of interest" description="Disordered" evidence="1">
    <location>
        <begin position="187"/>
        <end position="216"/>
    </location>
</feature>
<organism evidence="2 3">
    <name type="scientific">Capronia epimyces CBS 606.96</name>
    <dbReference type="NCBI Taxonomy" id="1182542"/>
    <lineage>
        <taxon>Eukaryota</taxon>
        <taxon>Fungi</taxon>
        <taxon>Dikarya</taxon>
        <taxon>Ascomycota</taxon>
        <taxon>Pezizomycotina</taxon>
        <taxon>Eurotiomycetes</taxon>
        <taxon>Chaetothyriomycetidae</taxon>
        <taxon>Chaetothyriales</taxon>
        <taxon>Herpotrichiellaceae</taxon>
        <taxon>Capronia</taxon>
    </lineage>
</organism>
<dbReference type="eggNOG" id="ENOG502S621">
    <property type="taxonomic scope" value="Eukaryota"/>
</dbReference>
<evidence type="ECO:0000313" key="2">
    <source>
        <dbReference type="EMBL" id="EXJ84441.1"/>
    </source>
</evidence>
<feature type="region of interest" description="Disordered" evidence="1">
    <location>
        <begin position="255"/>
        <end position="276"/>
    </location>
</feature>
<dbReference type="RefSeq" id="XP_007733426.1">
    <property type="nucleotide sequence ID" value="XM_007735236.1"/>
</dbReference>